<gene>
    <name evidence="2" type="ORF">SAMN04487950_0983</name>
</gene>
<reference evidence="3" key="1">
    <citation type="submission" date="2016-10" db="EMBL/GenBank/DDBJ databases">
        <authorList>
            <person name="Varghese N."/>
            <person name="Submissions S."/>
        </authorList>
    </citation>
    <scope>NUCLEOTIDE SEQUENCE [LARGE SCALE GENOMIC DNA]</scope>
    <source>
        <strain evidence="3">CGMCC 1.7738</strain>
    </source>
</reference>
<feature type="compositionally biased region" description="Basic and acidic residues" evidence="1">
    <location>
        <begin position="148"/>
        <end position="161"/>
    </location>
</feature>
<protein>
    <submittedName>
        <fullName evidence="2">Uncharacterized protein</fullName>
    </submittedName>
</protein>
<accession>A0A1I4C601</accession>
<feature type="region of interest" description="Disordered" evidence="1">
    <location>
        <begin position="144"/>
        <end position="165"/>
    </location>
</feature>
<dbReference type="InterPro" id="IPR006311">
    <property type="entry name" value="TAT_signal"/>
</dbReference>
<organism evidence="2 3">
    <name type="scientific">Halogranum rubrum</name>
    <dbReference type="NCBI Taxonomy" id="553466"/>
    <lineage>
        <taxon>Archaea</taxon>
        <taxon>Methanobacteriati</taxon>
        <taxon>Methanobacteriota</taxon>
        <taxon>Stenosarchaea group</taxon>
        <taxon>Halobacteria</taxon>
        <taxon>Halobacteriales</taxon>
        <taxon>Haloferacaceae</taxon>
    </lineage>
</organism>
<dbReference type="STRING" id="553466.SAMN04487950_0983"/>
<proteinExistence type="predicted"/>
<evidence type="ECO:0000256" key="1">
    <source>
        <dbReference type="SAM" id="MobiDB-lite"/>
    </source>
</evidence>
<keyword evidence="3" id="KW-1185">Reference proteome</keyword>
<dbReference type="Proteomes" id="UP000199607">
    <property type="component" value="Unassembled WGS sequence"/>
</dbReference>
<dbReference type="AlphaFoldDB" id="A0A1I4C601"/>
<name>A0A1I4C601_9EURY</name>
<dbReference type="RefSeq" id="WP_143085680.1">
    <property type="nucleotide sequence ID" value="NZ_FOTC01000001.1"/>
</dbReference>
<evidence type="ECO:0000313" key="2">
    <source>
        <dbReference type="EMBL" id="SFK76558.1"/>
    </source>
</evidence>
<evidence type="ECO:0000313" key="3">
    <source>
        <dbReference type="Proteomes" id="UP000199607"/>
    </source>
</evidence>
<dbReference type="PROSITE" id="PS51318">
    <property type="entry name" value="TAT"/>
    <property type="match status" value="1"/>
</dbReference>
<dbReference type="EMBL" id="FOTC01000001">
    <property type="protein sequence ID" value="SFK76558.1"/>
    <property type="molecule type" value="Genomic_DNA"/>
</dbReference>
<sequence>MSPRPTRRRFLRRVTSLSLVPTGLSAVGRARATSNRQQSRVFDPAVHGFGFRNWATTDPIVPSHDHRDVSEREVRRTIKRDWKDPLESVFDVEMSGLPSTLVNTIAEQVYVTANQLSATNGHCYGMVFTAQQYFERPDTLPFDVDTASDVRHPEAPTERPDSGPVAEEVDLYQTTQALSLYSWFGRRNLINPAWIDYEQQLTNLTAVVDELGTAGITLYDPKTRLAHQALVYDYERSPTGVSLSLYDPNFQARFYKRSANRRTARLFVDTTGDTPTVQPYKTGFRGPGYESFDGFSEFVYNRWDRIIRARSDPDTHLASDVSQTTLRERLLALTMFTVDSDAVAVAVSGPDGNPVSRIASNNMDRRQTECHAMRYRYGAPDGEYHVAITGQRPTDYTLKTVAADTSGELFSSAVTTSIAAGQTHAYIVTVPDTADGDGALERGTGSMPEWQKLAAAAAAGGVVGAGLANYYSSGDDN</sequence>